<dbReference type="OrthoDB" id="1828717at2759"/>
<dbReference type="Proteomes" id="UP000325577">
    <property type="component" value="Linkage Group LG8"/>
</dbReference>
<sequence>MASGIVNEALKDQVSGLENFVGVLEDDGVVPLSVQAEQHAIELVDIRKILDDFMTETSARITNIMEDVMSLTDVVKINLKCLEDDVALVKKSVPAHPSAIGKRPKQEGREIEDKDALCNAVEDWTAKR</sequence>
<name>A0A5J4ZI89_9ASTE</name>
<proteinExistence type="predicted"/>
<keyword evidence="2" id="KW-1185">Reference proteome</keyword>
<evidence type="ECO:0000313" key="1">
    <source>
        <dbReference type="EMBL" id="KAA8517212.1"/>
    </source>
</evidence>
<dbReference type="EMBL" id="CM018051">
    <property type="protein sequence ID" value="KAA8517212.1"/>
    <property type="molecule type" value="Genomic_DNA"/>
</dbReference>
<dbReference type="AlphaFoldDB" id="A0A5J4ZI89"/>
<accession>A0A5J4ZI89</accession>
<organism evidence="1 2">
    <name type="scientific">Nyssa sinensis</name>
    <dbReference type="NCBI Taxonomy" id="561372"/>
    <lineage>
        <taxon>Eukaryota</taxon>
        <taxon>Viridiplantae</taxon>
        <taxon>Streptophyta</taxon>
        <taxon>Embryophyta</taxon>
        <taxon>Tracheophyta</taxon>
        <taxon>Spermatophyta</taxon>
        <taxon>Magnoliopsida</taxon>
        <taxon>eudicotyledons</taxon>
        <taxon>Gunneridae</taxon>
        <taxon>Pentapetalae</taxon>
        <taxon>asterids</taxon>
        <taxon>Cornales</taxon>
        <taxon>Nyssaceae</taxon>
        <taxon>Nyssa</taxon>
    </lineage>
</organism>
<reference evidence="1 2" key="1">
    <citation type="submission" date="2019-09" db="EMBL/GenBank/DDBJ databases">
        <title>A chromosome-level genome assembly of the Chinese tupelo Nyssa sinensis.</title>
        <authorList>
            <person name="Yang X."/>
            <person name="Kang M."/>
            <person name="Yang Y."/>
            <person name="Xiong H."/>
            <person name="Wang M."/>
            <person name="Zhang Z."/>
            <person name="Wang Z."/>
            <person name="Wu H."/>
            <person name="Ma T."/>
            <person name="Liu J."/>
            <person name="Xi Z."/>
        </authorList>
    </citation>
    <scope>NUCLEOTIDE SEQUENCE [LARGE SCALE GENOMIC DNA]</scope>
    <source>
        <strain evidence="1">J267</strain>
        <tissue evidence="1">Leaf</tissue>
    </source>
</reference>
<protein>
    <submittedName>
        <fullName evidence="1">Uncharacterized protein</fullName>
    </submittedName>
</protein>
<gene>
    <name evidence="1" type="ORF">F0562_017536</name>
</gene>
<evidence type="ECO:0000313" key="2">
    <source>
        <dbReference type="Proteomes" id="UP000325577"/>
    </source>
</evidence>